<dbReference type="OrthoDB" id="288590at2759"/>
<evidence type="ECO:0000313" key="5">
    <source>
        <dbReference type="Proteomes" id="UP000240883"/>
    </source>
</evidence>
<dbReference type="InterPro" id="IPR027443">
    <property type="entry name" value="IPNS-like_sf"/>
</dbReference>
<keyword evidence="2" id="KW-0560">Oxidoreductase</keyword>
<dbReference type="PROSITE" id="PS51471">
    <property type="entry name" value="FE2OG_OXY"/>
    <property type="match status" value="1"/>
</dbReference>
<dbReference type="GO" id="GO:0044283">
    <property type="term" value="P:small molecule biosynthetic process"/>
    <property type="evidence" value="ECO:0007669"/>
    <property type="project" value="UniProtKB-ARBA"/>
</dbReference>
<evidence type="ECO:0000259" key="3">
    <source>
        <dbReference type="PROSITE" id="PS51471"/>
    </source>
</evidence>
<protein>
    <submittedName>
        <fullName evidence="4">Oxidoreductase</fullName>
    </submittedName>
</protein>
<dbReference type="SUPFAM" id="SSF51197">
    <property type="entry name" value="Clavaminate synthase-like"/>
    <property type="match status" value="1"/>
</dbReference>
<dbReference type="Pfam" id="PF03171">
    <property type="entry name" value="2OG-FeII_Oxy"/>
    <property type="match status" value="1"/>
</dbReference>
<dbReference type="GO" id="GO:0016491">
    <property type="term" value="F:oxidoreductase activity"/>
    <property type="evidence" value="ECO:0007669"/>
    <property type="project" value="UniProtKB-KW"/>
</dbReference>
<dbReference type="Gene3D" id="2.60.120.330">
    <property type="entry name" value="B-lactam Antibiotic, Isopenicillin N Synthase, Chain"/>
    <property type="match status" value="1"/>
</dbReference>
<accession>A0A2T2NYH4</accession>
<organism evidence="4 5">
    <name type="scientific">Corynespora cassiicola Philippines</name>
    <dbReference type="NCBI Taxonomy" id="1448308"/>
    <lineage>
        <taxon>Eukaryota</taxon>
        <taxon>Fungi</taxon>
        <taxon>Dikarya</taxon>
        <taxon>Ascomycota</taxon>
        <taxon>Pezizomycotina</taxon>
        <taxon>Dothideomycetes</taxon>
        <taxon>Pleosporomycetidae</taxon>
        <taxon>Pleosporales</taxon>
        <taxon>Corynesporascaceae</taxon>
        <taxon>Corynespora</taxon>
    </lineage>
</organism>
<dbReference type="PANTHER" id="PTHR47990">
    <property type="entry name" value="2-OXOGLUTARATE (2OG) AND FE(II)-DEPENDENT OXYGENASE SUPERFAMILY PROTEIN-RELATED"/>
    <property type="match status" value="1"/>
</dbReference>
<dbReference type="InterPro" id="IPR005123">
    <property type="entry name" value="Oxoglu/Fe-dep_dioxygenase_dom"/>
</dbReference>
<gene>
    <name evidence="4" type="ORF">BS50DRAFT_619193</name>
</gene>
<dbReference type="InterPro" id="IPR050231">
    <property type="entry name" value="Iron_ascorbate_oxido_reductase"/>
</dbReference>
<dbReference type="AlphaFoldDB" id="A0A2T2NYH4"/>
<evidence type="ECO:0000256" key="2">
    <source>
        <dbReference type="RuleBase" id="RU003682"/>
    </source>
</evidence>
<sequence>MSNTVDKFFSFPDDVTTAPLITVCLHKLLGGDVEEHARLFDACKTLGFFYLDLSDSDEGEELISGSNDLFDILQDFFQLPLQEKLKYDFASEGSYFGYKGMGAEVVDGAGTKDKNEIFNISKDDIMRLGQPAPAPEIIRKNRNRLMKYIEVNNVILETILYSLASSLQLPADALTSTHRLRAPSGCHIRFICAPPQQPDSESLALGEHTDFGSLTVLFNRIGGLQVQLPETAGWVYVRPMPKCAIINLGDAMVKFSAGILKSNLHRVVAPPGEQRNLVRYSLVYFSRPEYEVKMQRMQGGLVDQVMRKEEETPECTRDWLKRRHQGRKVQFFKDEATWEHAMGTEVRL</sequence>
<keyword evidence="2" id="KW-0479">Metal-binding</keyword>
<name>A0A2T2NYH4_CORCC</name>
<reference evidence="4 5" key="1">
    <citation type="journal article" date="2018" name="Front. Microbiol.">
        <title>Genome-Wide Analysis of Corynespora cassiicola Leaf Fall Disease Putative Effectors.</title>
        <authorList>
            <person name="Lopez D."/>
            <person name="Ribeiro S."/>
            <person name="Label P."/>
            <person name="Fumanal B."/>
            <person name="Venisse J.S."/>
            <person name="Kohler A."/>
            <person name="de Oliveira R.R."/>
            <person name="Labutti K."/>
            <person name="Lipzen A."/>
            <person name="Lail K."/>
            <person name="Bauer D."/>
            <person name="Ohm R.A."/>
            <person name="Barry K.W."/>
            <person name="Spatafora J."/>
            <person name="Grigoriev I.V."/>
            <person name="Martin F.M."/>
            <person name="Pujade-Renaud V."/>
        </authorList>
    </citation>
    <scope>NUCLEOTIDE SEQUENCE [LARGE SCALE GENOMIC DNA]</scope>
    <source>
        <strain evidence="4 5">Philippines</strain>
    </source>
</reference>
<keyword evidence="5" id="KW-1185">Reference proteome</keyword>
<evidence type="ECO:0000256" key="1">
    <source>
        <dbReference type="ARBA" id="ARBA00008056"/>
    </source>
</evidence>
<dbReference type="InterPro" id="IPR026992">
    <property type="entry name" value="DIOX_N"/>
</dbReference>
<keyword evidence="2" id="KW-0408">Iron</keyword>
<dbReference type="GO" id="GO:0046872">
    <property type="term" value="F:metal ion binding"/>
    <property type="evidence" value="ECO:0007669"/>
    <property type="project" value="UniProtKB-KW"/>
</dbReference>
<dbReference type="EMBL" id="KZ678132">
    <property type="protein sequence ID" value="PSN70326.1"/>
    <property type="molecule type" value="Genomic_DNA"/>
</dbReference>
<evidence type="ECO:0000313" key="4">
    <source>
        <dbReference type="EMBL" id="PSN70326.1"/>
    </source>
</evidence>
<proteinExistence type="inferred from homology"/>
<comment type="similarity">
    <text evidence="1 2">Belongs to the iron/ascorbate-dependent oxidoreductase family.</text>
</comment>
<dbReference type="InterPro" id="IPR044861">
    <property type="entry name" value="IPNS-like_FE2OG_OXY"/>
</dbReference>
<dbReference type="Proteomes" id="UP000240883">
    <property type="component" value="Unassembled WGS sequence"/>
</dbReference>
<feature type="domain" description="Fe2OG dioxygenase" evidence="3">
    <location>
        <begin position="182"/>
        <end position="288"/>
    </location>
</feature>
<dbReference type="STRING" id="1448308.A0A2T2NYH4"/>
<dbReference type="Pfam" id="PF14226">
    <property type="entry name" value="DIOX_N"/>
    <property type="match status" value="1"/>
</dbReference>